<dbReference type="Proteomes" id="UP000186851">
    <property type="component" value="Chromosome"/>
</dbReference>
<evidence type="ECO:0000313" key="2">
    <source>
        <dbReference type="Proteomes" id="UP000186851"/>
    </source>
</evidence>
<dbReference type="SUPFAM" id="SSF69318">
    <property type="entry name" value="Integrin alpha N-terminal domain"/>
    <property type="match status" value="1"/>
</dbReference>
<dbReference type="InterPro" id="IPR028994">
    <property type="entry name" value="Integrin_alpha_N"/>
</dbReference>
<dbReference type="EMBL" id="CP091871">
    <property type="protein sequence ID" value="WEU40218.1"/>
    <property type="molecule type" value="Genomic_DNA"/>
</dbReference>
<dbReference type="AlphaFoldDB" id="A0AAF0D246"/>
<gene>
    <name evidence="1" type="ORF">OdinLCB4_007045</name>
</gene>
<dbReference type="KEGG" id="oyw:OdinLCB4_007045"/>
<evidence type="ECO:0000313" key="1">
    <source>
        <dbReference type="EMBL" id="WEU40218.1"/>
    </source>
</evidence>
<proteinExistence type="predicted"/>
<accession>A0AAF0D246</accession>
<reference evidence="1" key="1">
    <citation type="journal article" date="2017" name="Nature">
        <title>Asgard archaea illuminate the origin of eukaryotic cellular complexity.</title>
        <authorList>
            <person name="Zaremba-Niedzwiedzka K."/>
            <person name="Caceres E.F."/>
            <person name="Saw J.H."/>
            <person name="Backstrom D."/>
            <person name="Juzokaite L."/>
            <person name="Vancaester E."/>
            <person name="Seitz K.W."/>
            <person name="Anantharaman K."/>
            <person name="Starnawski P."/>
            <person name="Kjeldsen K.U."/>
            <person name="Scott M.B."/>
            <person name="Nunoura T."/>
            <person name="Banfield J.F."/>
            <person name="Schramm A."/>
            <person name="Baker B.J."/>
            <person name="Spang A."/>
            <person name="Ettema T.J.G."/>
        </authorList>
    </citation>
    <scope>NUCLEOTIDE SEQUENCE</scope>
    <source>
        <strain evidence="1">LCB_4</strain>
    </source>
</reference>
<sequence length="175" mass="19544">MRTRKNKILLIIILIGFFIICLQTTDYSIQNQNNDNKYSNYYLPTSHSACRPLTVADINSDGELEILTGTDQGLIIIYQGVNNSYTQIYNVGLRTLDSSIPIGADKIYSIVAGDIDNTPSNIEILIGTLSHTTVTLKWLKPCTTAKALRSESLLEILHSVYTIVKNRYFVPVIVS</sequence>
<reference evidence="1" key="2">
    <citation type="journal article" date="2022" name="Nat. Microbiol.">
        <title>A closed Candidatus Odinarchaeum chromosome exposes Asgard archaeal viruses.</title>
        <authorList>
            <person name="Tamarit D."/>
            <person name="Caceres E.F."/>
            <person name="Krupovic M."/>
            <person name="Nijland R."/>
            <person name="Eme L."/>
            <person name="Robinson N.P."/>
            <person name="Ettema T.J.G."/>
        </authorList>
    </citation>
    <scope>NUCLEOTIDE SEQUENCE</scope>
    <source>
        <strain evidence="1">LCB_4</strain>
    </source>
</reference>
<protein>
    <submittedName>
        <fullName evidence="1">VCBS repeat-containing protein</fullName>
    </submittedName>
</protein>
<name>A0AAF0D246_ODILC</name>
<organism evidence="1 2">
    <name type="scientific">Odinarchaeota yellowstonii (strain LCB_4)</name>
    <dbReference type="NCBI Taxonomy" id="1841599"/>
    <lineage>
        <taxon>Archaea</taxon>
        <taxon>Promethearchaeati</taxon>
        <taxon>Candidatus Odinarchaeota</taxon>
        <taxon>Candidatus Odinarchaeia</taxon>
        <taxon>Candidatus Odinarchaeales</taxon>
        <taxon>Candidatus Odinarchaeaceae</taxon>
        <taxon>Candidatus Odinarchaeum</taxon>
    </lineage>
</organism>